<dbReference type="Proteomes" id="UP000256661">
    <property type="component" value="Unassembled WGS sequence"/>
</dbReference>
<dbReference type="Pfam" id="PF13673">
    <property type="entry name" value="Acetyltransf_10"/>
    <property type="match status" value="1"/>
</dbReference>
<dbReference type="OrthoDB" id="4536199at2"/>
<dbReference type="RefSeq" id="WP_116022832.1">
    <property type="nucleotide sequence ID" value="NZ_QTTT01000001.1"/>
</dbReference>
<accession>A0A3D9SN13</accession>
<proteinExistence type="predicted"/>
<dbReference type="Gene3D" id="3.40.630.30">
    <property type="match status" value="1"/>
</dbReference>
<name>A0A3D9SN13_9ACTN</name>
<dbReference type="InterPro" id="IPR016181">
    <property type="entry name" value="Acyl_CoA_acyltransferase"/>
</dbReference>
<evidence type="ECO:0000259" key="1">
    <source>
        <dbReference type="PROSITE" id="PS51186"/>
    </source>
</evidence>
<dbReference type="SUPFAM" id="SSF55729">
    <property type="entry name" value="Acyl-CoA N-acyltransferases (Nat)"/>
    <property type="match status" value="1"/>
</dbReference>
<organism evidence="2 3">
    <name type="scientific">Thermomonospora umbrina</name>
    <dbReference type="NCBI Taxonomy" id="111806"/>
    <lineage>
        <taxon>Bacteria</taxon>
        <taxon>Bacillati</taxon>
        <taxon>Actinomycetota</taxon>
        <taxon>Actinomycetes</taxon>
        <taxon>Streptosporangiales</taxon>
        <taxon>Thermomonosporaceae</taxon>
        <taxon>Thermomonospora</taxon>
    </lineage>
</organism>
<keyword evidence="3" id="KW-1185">Reference proteome</keyword>
<sequence>MTPPSLTFTRHDPRSTEEILDSVIVPLYEATHADVIDDPFYSAERFAERARGYLKAPGFEIVVAYREGAPVGQAFGYALPATSRWWEGLTTPVPDGFTTETGARTFAFNELMVLPEWQGKGVAHALHDELLGGRREERATLLVREDNTSAQTAYARWGWEKVGKLRPYPDAPHYDALVFPLPLAGA</sequence>
<gene>
    <name evidence="2" type="ORF">DFJ69_2789</name>
</gene>
<evidence type="ECO:0000313" key="2">
    <source>
        <dbReference type="EMBL" id="REE97322.1"/>
    </source>
</evidence>
<dbReference type="CDD" id="cd04301">
    <property type="entry name" value="NAT_SF"/>
    <property type="match status" value="1"/>
</dbReference>
<evidence type="ECO:0000313" key="3">
    <source>
        <dbReference type="Proteomes" id="UP000256661"/>
    </source>
</evidence>
<comment type="caution">
    <text evidence="2">The sequence shown here is derived from an EMBL/GenBank/DDBJ whole genome shotgun (WGS) entry which is preliminary data.</text>
</comment>
<dbReference type="AlphaFoldDB" id="A0A3D9SN13"/>
<dbReference type="InterPro" id="IPR000182">
    <property type="entry name" value="GNAT_dom"/>
</dbReference>
<protein>
    <submittedName>
        <fullName evidence="2">Acetyltransferase (GNAT) family protein</fullName>
    </submittedName>
</protein>
<feature type="domain" description="N-acetyltransferase" evidence="1">
    <location>
        <begin position="22"/>
        <end position="184"/>
    </location>
</feature>
<dbReference type="EMBL" id="QTTT01000001">
    <property type="protein sequence ID" value="REE97322.1"/>
    <property type="molecule type" value="Genomic_DNA"/>
</dbReference>
<reference evidence="2 3" key="1">
    <citation type="submission" date="2018-08" db="EMBL/GenBank/DDBJ databases">
        <title>Sequencing the genomes of 1000 actinobacteria strains.</title>
        <authorList>
            <person name="Klenk H.-P."/>
        </authorList>
    </citation>
    <scope>NUCLEOTIDE SEQUENCE [LARGE SCALE GENOMIC DNA]</scope>
    <source>
        <strain evidence="2 3">DSM 43927</strain>
    </source>
</reference>
<keyword evidence="2" id="KW-0808">Transferase</keyword>
<dbReference type="GO" id="GO:0016747">
    <property type="term" value="F:acyltransferase activity, transferring groups other than amino-acyl groups"/>
    <property type="evidence" value="ECO:0007669"/>
    <property type="project" value="InterPro"/>
</dbReference>
<dbReference type="PROSITE" id="PS51186">
    <property type="entry name" value="GNAT"/>
    <property type="match status" value="1"/>
</dbReference>